<name>A0A6P8ZJ91_THRPL</name>
<dbReference type="GeneID" id="117641588"/>
<dbReference type="InterPro" id="IPR015007">
    <property type="entry name" value="NUP2/50/61"/>
</dbReference>
<protein>
    <submittedName>
        <fullName evidence="13">LOW QUALITY PROTEIN: nuclear pore complex protein Nup50-like</fullName>
    </submittedName>
</protein>
<feature type="domain" description="RanBD1" evidence="11">
    <location>
        <begin position="342"/>
        <end position="459"/>
    </location>
</feature>
<dbReference type="Pfam" id="PF00638">
    <property type="entry name" value="Ran_BP1"/>
    <property type="match status" value="1"/>
</dbReference>
<feature type="region of interest" description="Disordered" evidence="10">
    <location>
        <begin position="1"/>
        <end position="72"/>
    </location>
</feature>
<evidence type="ECO:0000256" key="5">
    <source>
        <dbReference type="ARBA" id="ARBA00022927"/>
    </source>
</evidence>
<dbReference type="SUPFAM" id="SSF50729">
    <property type="entry name" value="PH domain-like"/>
    <property type="match status" value="1"/>
</dbReference>
<keyword evidence="8" id="KW-0906">Nuclear pore complex</keyword>
<evidence type="ECO:0000256" key="6">
    <source>
        <dbReference type="ARBA" id="ARBA00022990"/>
    </source>
</evidence>
<accession>A0A6P8ZJ91</accession>
<feature type="compositionally biased region" description="Polar residues" evidence="10">
    <location>
        <begin position="193"/>
        <end position="204"/>
    </location>
</feature>
<dbReference type="SMART" id="SM00160">
    <property type="entry name" value="RanBD"/>
    <property type="match status" value="1"/>
</dbReference>
<evidence type="ECO:0000256" key="7">
    <source>
        <dbReference type="ARBA" id="ARBA00023010"/>
    </source>
</evidence>
<evidence type="ECO:0000256" key="3">
    <source>
        <dbReference type="ARBA" id="ARBA00022737"/>
    </source>
</evidence>
<sequence>MSKRSATTELNHDNWCDEEEPESAGVFKKASVADLKNRQFRTARRRGAGSGGDSTGDSGNGEKSVFAGFSGFQRTEPAAPKALFSFLSATPNGNNTQSDIATSTSSSSASKPSFPTTDVNEKKSMNGVDSASDVSGKSSDKEYHRRLKGLNESVSKWISTHVASNPLIILTPVFRDYEKHLANIQNRDDCKPSESTPSSEVDNQLSDDSKKDSSADKDVVQVGNSATKTLSEDKKPLTSSIFGSSTGSATTATFSFGSFASSSSGVSSQSPSSSFCFGSATSSNTTNPPPATFSFGSGNSTSPSAGFSFGAGKQPFTFSNVASTNTTEKKDDNEDAEEDTPPKPDHKPVNEEGATYKKRCKVFFKQNNTYSEGQIGNLFLKPVDGGKTQLIARADTSLGRVLLNFIVGSSLPIQRIGTNNVAVVCIPTPESKPPPVTVLLRVKTSDDADELFKTLEQHKNKA</sequence>
<evidence type="ECO:0000313" key="13">
    <source>
        <dbReference type="RefSeq" id="XP_034234944.1"/>
    </source>
</evidence>
<dbReference type="AlphaFoldDB" id="A0A6P8ZJ91"/>
<evidence type="ECO:0000256" key="1">
    <source>
        <dbReference type="ARBA" id="ARBA00004567"/>
    </source>
</evidence>
<feature type="compositionally biased region" description="Low complexity" evidence="10">
    <location>
        <begin position="96"/>
        <end position="117"/>
    </location>
</feature>
<keyword evidence="6" id="KW-0007">Acetylation</keyword>
<keyword evidence="5" id="KW-0653">Protein transport</keyword>
<evidence type="ECO:0000259" key="11">
    <source>
        <dbReference type="SMART" id="SM00160"/>
    </source>
</evidence>
<evidence type="ECO:0000256" key="4">
    <source>
        <dbReference type="ARBA" id="ARBA00022816"/>
    </source>
</evidence>
<evidence type="ECO:0000313" key="12">
    <source>
        <dbReference type="Proteomes" id="UP000515158"/>
    </source>
</evidence>
<evidence type="ECO:0000256" key="8">
    <source>
        <dbReference type="ARBA" id="ARBA00023132"/>
    </source>
</evidence>
<evidence type="ECO:0000256" key="9">
    <source>
        <dbReference type="ARBA" id="ARBA00023242"/>
    </source>
</evidence>
<keyword evidence="9" id="KW-0539">Nucleus</keyword>
<organism evidence="13">
    <name type="scientific">Thrips palmi</name>
    <name type="common">Melon thrips</name>
    <dbReference type="NCBI Taxonomy" id="161013"/>
    <lineage>
        <taxon>Eukaryota</taxon>
        <taxon>Metazoa</taxon>
        <taxon>Ecdysozoa</taxon>
        <taxon>Arthropoda</taxon>
        <taxon>Hexapoda</taxon>
        <taxon>Insecta</taxon>
        <taxon>Pterygota</taxon>
        <taxon>Neoptera</taxon>
        <taxon>Paraneoptera</taxon>
        <taxon>Thysanoptera</taxon>
        <taxon>Terebrantia</taxon>
        <taxon>Thripoidea</taxon>
        <taxon>Thripidae</taxon>
        <taxon>Thrips</taxon>
    </lineage>
</organism>
<feature type="region of interest" description="Disordered" evidence="10">
    <location>
        <begin position="323"/>
        <end position="352"/>
    </location>
</feature>
<dbReference type="OrthoDB" id="10062131at2759"/>
<dbReference type="CDD" id="cd13170">
    <property type="entry name" value="RanBD_NUP50"/>
    <property type="match status" value="1"/>
</dbReference>
<evidence type="ECO:0000256" key="10">
    <source>
        <dbReference type="SAM" id="MobiDB-lite"/>
    </source>
</evidence>
<feature type="compositionally biased region" description="Basic and acidic residues" evidence="10">
    <location>
        <begin position="340"/>
        <end position="350"/>
    </location>
</feature>
<feature type="compositionally biased region" description="Basic and acidic residues" evidence="10">
    <location>
        <begin position="207"/>
        <end position="219"/>
    </location>
</feature>
<keyword evidence="2" id="KW-0813">Transport</keyword>
<dbReference type="Pfam" id="PF08911">
    <property type="entry name" value="NUP50"/>
    <property type="match status" value="1"/>
</dbReference>
<comment type="subcellular location">
    <subcellularLocation>
        <location evidence="1">Nucleus</location>
        <location evidence="1">Nuclear pore complex</location>
    </subcellularLocation>
</comment>
<evidence type="ECO:0000256" key="2">
    <source>
        <dbReference type="ARBA" id="ARBA00022448"/>
    </source>
</evidence>
<dbReference type="InterPro" id="IPR000156">
    <property type="entry name" value="Ran_bind_dom"/>
</dbReference>
<reference evidence="13" key="1">
    <citation type="submission" date="2025-08" db="UniProtKB">
        <authorList>
            <consortium name="RefSeq"/>
        </authorList>
    </citation>
    <scope>IDENTIFICATION</scope>
    <source>
        <tissue evidence="13">Total insect</tissue>
    </source>
</reference>
<dbReference type="InterPro" id="IPR011993">
    <property type="entry name" value="PH-like_dom_sf"/>
</dbReference>
<feature type="region of interest" description="Disordered" evidence="10">
    <location>
        <begin position="87"/>
        <end position="144"/>
    </location>
</feature>
<keyword evidence="3" id="KW-0677">Repeat</keyword>
<proteinExistence type="predicted"/>
<dbReference type="Proteomes" id="UP000515158">
    <property type="component" value="Unplaced"/>
</dbReference>
<dbReference type="RefSeq" id="XP_034234944.1">
    <property type="nucleotide sequence ID" value="XM_034379053.1"/>
</dbReference>
<feature type="compositionally biased region" description="Low complexity" evidence="10">
    <location>
        <begin position="238"/>
        <end position="248"/>
    </location>
</feature>
<feature type="region of interest" description="Disordered" evidence="10">
    <location>
        <begin position="185"/>
        <end position="248"/>
    </location>
</feature>
<dbReference type="InterPro" id="IPR045255">
    <property type="entry name" value="RanBP1-like"/>
</dbReference>
<dbReference type="Gene3D" id="2.30.29.30">
    <property type="entry name" value="Pleckstrin-homology domain (PH domain)/Phosphotyrosine-binding domain (PTB)"/>
    <property type="match status" value="1"/>
</dbReference>
<keyword evidence="12" id="KW-1185">Reference proteome</keyword>
<dbReference type="GO" id="GO:0051028">
    <property type="term" value="P:mRNA transport"/>
    <property type="evidence" value="ECO:0007669"/>
    <property type="project" value="UniProtKB-KW"/>
</dbReference>
<dbReference type="GO" id="GO:0005643">
    <property type="term" value="C:nuclear pore"/>
    <property type="evidence" value="ECO:0007669"/>
    <property type="project" value="UniProtKB-SubCell"/>
</dbReference>
<dbReference type="FunCoup" id="A0A6P8ZJ91">
    <property type="interactions" value="1413"/>
</dbReference>
<feature type="compositionally biased region" description="Basic residues" evidence="10">
    <location>
        <begin position="38"/>
        <end position="47"/>
    </location>
</feature>
<dbReference type="KEGG" id="tpal:117641588"/>
<feature type="compositionally biased region" description="Polar residues" evidence="10">
    <location>
        <begin position="127"/>
        <end position="137"/>
    </location>
</feature>
<keyword evidence="4" id="KW-0509">mRNA transport</keyword>
<dbReference type="GO" id="GO:0006606">
    <property type="term" value="P:protein import into nucleus"/>
    <property type="evidence" value="ECO:0007669"/>
    <property type="project" value="TreeGrafter"/>
</dbReference>
<dbReference type="PANTHER" id="PTHR23138:SF141">
    <property type="entry name" value="NUCLEAR PORE COMPLEX PROTEIN NUP50"/>
    <property type="match status" value="1"/>
</dbReference>
<dbReference type="InParanoid" id="A0A6P8ZJ91"/>
<keyword evidence="7" id="KW-0811">Translocation</keyword>
<dbReference type="PANTHER" id="PTHR23138">
    <property type="entry name" value="RAN BINDING PROTEIN"/>
    <property type="match status" value="1"/>
</dbReference>
<gene>
    <name evidence="13" type="primary">LOC117641588</name>
</gene>